<dbReference type="Proteomes" id="UP001055286">
    <property type="component" value="Unassembled WGS sequence"/>
</dbReference>
<feature type="region of interest" description="Disordered" evidence="1">
    <location>
        <begin position="93"/>
        <end position="145"/>
    </location>
</feature>
<proteinExistence type="predicted"/>
<gene>
    <name evidence="2" type="ORF">MPEAHAMD_7219</name>
</gene>
<reference evidence="2" key="1">
    <citation type="journal article" date="2016" name="Front. Microbiol.">
        <title>Genome Sequence of the Piezophilic, Mesophilic Sulfate-Reducing Bacterium Desulfovibrio indicus J2T.</title>
        <authorList>
            <person name="Cao J."/>
            <person name="Maignien L."/>
            <person name="Shao Z."/>
            <person name="Alain K."/>
            <person name="Jebbar M."/>
        </authorList>
    </citation>
    <scope>NUCLEOTIDE SEQUENCE</scope>
    <source>
        <strain evidence="2">JCM 32048</strain>
    </source>
</reference>
<keyword evidence="3" id="KW-1185">Reference proteome</keyword>
<evidence type="ECO:0000313" key="2">
    <source>
        <dbReference type="EMBL" id="GJD67020.1"/>
    </source>
</evidence>
<reference evidence="2" key="2">
    <citation type="submission" date="2021-08" db="EMBL/GenBank/DDBJ databases">
        <authorList>
            <person name="Tani A."/>
            <person name="Ola A."/>
            <person name="Ogura Y."/>
            <person name="Katsura K."/>
            <person name="Hayashi T."/>
        </authorList>
    </citation>
    <scope>NUCLEOTIDE SEQUENCE</scope>
    <source>
        <strain evidence="2">JCM 32048</strain>
    </source>
</reference>
<evidence type="ECO:0000313" key="3">
    <source>
        <dbReference type="Proteomes" id="UP001055286"/>
    </source>
</evidence>
<dbReference type="EMBL" id="BPQJ01000106">
    <property type="protein sequence ID" value="GJD67020.1"/>
    <property type="molecule type" value="Genomic_DNA"/>
</dbReference>
<sequence length="145" mass="15189">MRRREGISGFVKTLPDYRLEAKKAEALQPRTARDIAAGCGATVFDSIAIGDLTAAVKALTAAIAAGTASDQARLAHEAEVVNARIADALEQLAEQSHRQQRGGARIADLEPSHRQPVSPAYLQGPETPPSAPPAAAERGFSNGPI</sequence>
<accession>A0AA37HKW0</accession>
<organism evidence="2 3">
    <name type="scientific">Methylobacterium frigidaeris</name>
    <dbReference type="NCBI Taxonomy" id="2038277"/>
    <lineage>
        <taxon>Bacteria</taxon>
        <taxon>Pseudomonadati</taxon>
        <taxon>Pseudomonadota</taxon>
        <taxon>Alphaproteobacteria</taxon>
        <taxon>Hyphomicrobiales</taxon>
        <taxon>Methylobacteriaceae</taxon>
        <taxon>Methylobacterium</taxon>
    </lineage>
</organism>
<comment type="caution">
    <text evidence="2">The sequence shown here is derived from an EMBL/GenBank/DDBJ whole genome shotgun (WGS) entry which is preliminary data.</text>
</comment>
<name>A0AA37HKW0_9HYPH</name>
<protein>
    <submittedName>
        <fullName evidence="2">Uncharacterized protein</fullName>
    </submittedName>
</protein>
<evidence type="ECO:0000256" key="1">
    <source>
        <dbReference type="SAM" id="MobiDB-lite"/>
    </source>
</evidence>
<dbReference type="AlphaFoldDB" id="A0AA37HKW0"/>